<organism evidence="1 2">
    <name type="scientific">Flavobacterium limnosediminis JC2902</name>
    <dbReference type="NCBI Taxonomy" id="1341181"/>
    <lineage>
        <taxon>Bacteria</taxon>
        <taxon>Pseudomonadati</taxon>
        <taxon>Bacteroidota</taxon>
        <taxon>Flavobacteriia</taxon>
        <taxon>Flavobacteriales</taxon>
        <taxon>Flavobacteriaceae</taxon>
        <taxon>Flavobacterium</taxon>
    </lineage>
</organism>
<dbReference type="Proteomes" id="UP000018004">
    <property type="component" value="Unassembled WGS sequence"/>
</dbReference>
<evidence type="ECO:0000313" key="2">
    <source>
        <dbReference type="Proteomes" id="UP000018004"/>
    </source>
</evidence>
<reference evidence="1 2" key="1">
    <citation type="submission" date="2013-08" db="EMBL/GenBank/DDBJ databases">
        <title>Flavobacterium limnosediminis JC2902 genome sequencing.</title>
        <authorList>
            <person name="Lee K."/>
            <person name="Yi H."/>
            <person name="Park S."/>
            <person name="Chun J."/>
        </authorList>
    </citation>
    <scope>NUCLEOTIDE SEQUENCE [LARGE SCALE GENOMIC DNA]</scope>
    <source>
        <strain evidence="1 2">JC2902</strain>
    </source>
</reference>
<dbReference type="PATRIC" id="fig|1341181.4.peg.1338"/>
<evidence type="ECO:0000313" key="1">
    <source>
        <dbReference type="EMBL" id="ESU28764.1"/>
    </source>
</evidence>
<sequence>MKQKPVNRMIYRLFAFYNLSDYSLNRIREGTNSVTRKLIQKR</sequence>
<comment type="caution">
    <text evidence="1">The sequence shown here is derived from an EMBL/GenBank/DDBJ whole genome shotgun (WGS) entry which is preliminary data.</text>
</comment>
<proteinExistence type="predicted"/>
<gene>
    <name evidence="1" type="ORF">FLJC2902T_13600</name>
</gene>
<keyword evidence="2" id="KW-1185">Reference proteome</keyword>
<dbReference type="EMBL" id="AVGG01000005">
    <property type="protein sequence ID" value="ESU28764.1"/>
    <property type="molecule type" value="Genomic_DNA"/>
</dbReference>
<name>V6SQP1_9FLAO</name>
<dbReference type="AlphaFoldDB" id="V6SQP1"/>
<accession>V6SQP1</accession>
<protein>
    <submittedName>
        <fullName evidence="1">Uncharacterized protein</fullName>
    </submittedName>
</protein>